<protein>
    <submittedName>
        <fullName evidence="3">Aldo/keto reductase</fullName>
    </submittedName>
</protein>
<organism evidence="3 4">
    <name type="scientific">Ideonella margarita</name>
    <dbReference type="NCBI Taxonomy" id="2984191"/>
    <lineage>
        <taxon>Bacteria</taxon>
        <taxon>Pseudomonadati</taxon>
        <taxon>Pseudomonadota</taxon>
        <taxon>Betaproteobacteria</taxon>
        <taxon>Burkholderiales</taxon>
        <taxon>Sphaerotilaceae</taxon>
        <taxon>Ideonella</taxon>
    </lineage>
</organism>
<dbReference type="InterPro" id="IPR050523">
    <property type="entry name" value="AKR_Detox_Biosynth"/>
</dbReference>
<feature type="region of interest" description="Disordered" evidence="1">
    <location>
        <begin position="1"/>
        <end position="22"/>
    </location>
</feature>
<dbReference type="SUPFAM" id="SSF51430">
    <property type="entry name" value="NAD(P)-linked oxidoreductase"/>
    <property type="match status" value="1"/>
</dbReference>
<evidence type="ECO:0000259" key="2">
    <source>
        <dbReference type="Pfam" id="PF00248"/>
    </source>
</evidence>
<dbReference type="Proteomes" id="UP001379945">
    <property type="component" value="Unassembled WGS sequence"/>
</dbReference>
<proteinExistence type="predicted"/>
<comment type="caution">
    <text evidence="3">The sequence shown here is derived from an EMBL/GenBank/DDBJ whole genome shotgun (WGS) entry which is preliminary data.</text>
</comment>
<evidence type="ECO:0000256" key="1">
    <source>
        <dbReference type="SAM" id="MobiDB-lite"/>
    </source>
</evidence>
<dbReference type="PANTHER" id="PTHR43364">
    <property type="entry name" value="NADH-SPECIFIC METHYLGLYOXAL REDUCTASE-RELATED"/>
    <property type="match status" value="1"/>
</dbReference>
<dbReference type="CDD" id="cd19092">
    <property type="entry name" value="AKR_BsYcsN_EcYdhF-like"/>
    <property type="match status" value="1"/>
</dbReference>
<dbReference type="EMBL" id="JBBUTI010000011">
    <property type="protein sequence ID" value="MEK8047828.1"/>
    <property type="molecule type" value="Genomic_DNA"/>
</dbReference>
<gene>
    <name evidence="3" type="ORF">AACH00_15825</name>
</gene>
<feature type="domain" description="NADP-dependent oxidoreductase" evidence="2">
    <location>
        <begin position="27"/>
        <end position="301"/>
    </location>
</feature>
<name>A0ABU9C7N5_9BURK</name>
<keyword evidence="4" id="KW-1185">Reference proteome</keyword>
<dbReference type="Gene3D" id="3.20.20.100">
    <property type="entry name" value="NADP-dependent oxidoreductase domain"/>
    <property type="match status" value="1"/>
</dbReference>
<dbReference type="InterPro" id="IPR023210">
    <property type="entry name" value="NADP_OxRdtase_dom"/>
</dbReference>
<dbReference type="Pfam" id="PF00248">
    <property type="entry name" value="Aldo_ket_red"/>
    <property type="match status" value="1"/>
</dbReference>
<reference evidence="3 4" key="1">
    <citation type="submission" date="2024-04" db="EMBL/GenBank/DDBJ databases">
        <title>Novel species of the genus Ideonella isolated from streams.</title>
        <authorList>
            <person name="Lu H."/>
        </authorList>
    </citation>
    <scope>NUCLEOTIDE SEQUENCE [LARGE SCALE GENOMIC DNA]</scope>
    <source>
        <strain evidence="3 4">LYT19W</strain>
    </source>
</reference>
<dbReference type="InterPro" id="IPR018170">
    <property type="entry name" value="Aldo/ket_reductase_CS"/>
</dbReference>
<dbReference type="InterPro" id="IPR036812">
    <property type="entry name" value="NAD(P)_OxRdtase_dom_sf"/>
</dbReference>
<dbReference type="PANTHER" id="PTHR43364:SF1">
    <property type="entry name" value="OXIDOREDUCTASE YDHF"/>
    <property type="match status" value="1"/>
</dbReference>
<dbReference type="RefSeq" id="WP_341400133.1">
    <property type="nucleotide sequence ID" value="NZ_JBBUTI010000011.1"/>
</dbReference>
<evidence type="ECO:0000313" key="3">
    <source>
        <dbReference type="EMBL" id="MEK8047828.1"/>
    </source>
</evidence>
<evidence type="ECO:0000313" key="4">
    <source>
        <dbReference type="Proteomes" id="UP001379945"/>
    </source>
</evidence>
<dbReference type="PROSITE" id="PS00062">
    <property type="entry name" value="ALDOKETO_REDUCTASE_2"/>
    <property type="match status" value="1"/>
</dbReference>
<sequence length="309" mass="33563">MPHTNSVSSPAPGTGTGTGTPLTLSPVVAGAWRLGDWGFSVEERLSWINGNIERGLTSFDHADIYGGYTVEALFGEALAREPGLRQQMQLISKCGIKLVTPNRPGHSLKSYDTSAAHVTASVENSLKALHTDHLDLLLIHRPDLLLDADELARTFERLQASGKVRHVGVSNFTPSQFALLHSRIPLSTNQIECSPLHLAALDDGTLDQAQQLRLRPMIWSPLAGGRLFNADTEQAHRVRWVMGEIGARLGVNTATLALAWLMRHPSRPIPVIGSSRLASADEAMAATKLQLSGDDWYRIWQAAAGHEVA</sequence>
<accession>A0ABU9C7N5</accession>